<dbReference type="Pfam" id="PF19270">
    <property type="entry name" value="FBO_C"/>
    <property type="match status" value="1"/>
</dbReference>
<evidence type="ECO:0000313" key="4">
    <source>
        <dbReference type="Proteomes" id="UP001378960"/>
    </source>
</evidence>
<evidence type="ECO:0000259" key="2">
    <source>
        <dbReference type="PROSITE" id="PS50181"/>
    </source>
</evidence>
<dbReference type="GO" id="GO:0031146">
    <property type="term" value="P:SCF-dependent proteasomal ubiquitin-dependent protein catabolic process"/>
    <property type="evidence" value="ECO:0007669"/>
    <property type="project" value="TreeGrafter"/>
</dbReference>
<dbReference type="AlphaFoldDB" id="A0AAV5R173"/>
<keyword evidence="4" id="KW-1185">Reference proteome</keyword>
<feature type="domain" description="F-box" evidence="2">
    <location>
        <begin position="135"/>
        <end position="185"/>
    </location>
</feature>
<dbReference type="GO" id="GO:0016874">
    <property type="term" value="F:ligase activity"/>
    <property type="evidence" value="ECO:0007669"/>
    <property type="project" value="UniProtKB-KW"/>
</dbReference>
<dbReference type="EMBL" id="BTGB01000001">
    <property type="protein sequence ID" value="GMM44728.1"/>
    <property type="molecule type" value="Genomic_DNA"/>
</dbReference>
<reference evidence="3 4" key="1">
    <citation type="journal article" date="2023" name="Elife">
        <title>Identification of key yeast species and microbe-microbe interactions impacting larval growth of Drosophila in the wild.</title>
        <authorList>
            <person name="Mure A."/>
            <person name="Sugiura Y."/>
            <person name="Maeda R."/>
            <person name="Honda K."/>
            <person name="Sakurai N."/>
            <person name="Takahashi Y."/>
            <person name="Watada M."/>
            <person name="Katoh T."/>
            <person name="Gotoh A."/>
            <person name="Gotoh Y."/>
            <person name="Taniguchi I."/>
            <person name="Nakamura K."/>
            <person name="Hayashi T."/>
            <person name="Katayama T."/>
            <person name="Uemura T."/>
            <person name="Hattori Y."/>
        </authorList>
    </citation>
    <scope>NUCLEOTIDE SEQUENCE [LARGE SCALE GENOMIC DNA]</scope>
    <source>
        <strain evidence="3 4">PK-24</strain>
    </source>
</reference>
<accession>A0AAV5R173</accession>
<dbReference type="Proteomes" id="UP001378960">
    <property type="component" value="Unassembled WGS sequence"/>
</dbReference>
<dbReference type="GO" id="GO:0019005">
    <property type="term" value="C:SCF ubiquitin ligase complex"/>
    <property type="evidence" value="ECO:0007669"/>
    <property type="project" value="TreeGrafter"/>
</dbReference>
<protein>
    <submittedName>
        <fullName evidence="3">SCF ubiquitin ligase complex subunit</fullName>
    </submittedName>
</protein>
<keyword evidence="1" id="KW-0833">Ubl conjugation pathway</keyword>
<evidence type="ECO:0000256" key="1">
    <source>
        <dbReference type="ARBA" id="ARBA00022786"/>
    </source>
</evidence>
<dbReference type="GO" id="GO:0005737">
    <property type="term" value="C:cytoplasm"/>
    <property type="evidence" value="ECO:0007669"/>
    <property type="project" value="TreeGrafter"/>
</dbReference>
<keyword evidence="3" id="KW-0436">Ligase</keyword>
<evidence type="ECO:0000313" key="3">
    <source>
        <dbReference type="EMBL" id="GMM44728.1"/>
    </source>
</evidence>
<gene>
    <name evidence="3" type="ORF">DAPK24_013030</name>
</gene>
<organism evidence="3 4">
    <name type="scientific">Pichia kluyveri</name>
    <name type="common">Yeast</name>
    <dbReference type="NCBI Taxonomy" id="36015"/>
    <lineage>
        <taxon>Eukaryota</taxon>
        <taxon>Fungi</taxon>
        <taxon>Dikarya</taxon>
        <taxon>Ascomycota</taxon>
        <taxon>Saccharomycotina</taxon>
        <taxon>Pichiomycetes</taxon>
        <taxon>Pichiales</taxon>
        <taxon>Pichiaceae</taxon>
        <taxon>Pichia</taxon>
    </lineage>
</organism>
<dbReference type="InterPro" id="IPR045464">
    <property type="entry name" value="Hrt3/FBXO9_C"/>
</dbReference>
<sequence length="408" mass="48747">MSINGSDLEQLEKELNGISIKEINEHPTKSREEIAFNLFELATEKEKIGKLNDASDYYWKAFKLDEKVDLKYREKYFEVLKEENEKLNNGMINGIKKDFVPIKYVKPLELNKGEIIKLLDSFAHCEFNPEDEEKPVLINKLPFEVIENIIEILIVTDTPSWINFSLICKKMAFHGFRDKNIWSKLSGIVYSRQNYRDEDEEKFKKLIKIQWGVNNYQMLNERPYLKYRGVYISKVSYMKEGARSENSNSWNLPYKIITYYRYYRFYSDGTCLKIITIFEPKKVIPKLRKGYKVNEDIELINEERERISMNTIESPVDNYNNRNWFRIFKGTYNITLQGDVETNCDGPVEKYRFIDKFKIVNSGKYHRHNKLEWVDLGFYDTINHSYSSLNRDNEKDFIFSRVKSYTYQ</sequence>
<name>A0AAV5R173_PICKL</name>
<comment type="caution">
    <text evidence="3">The sequence shown here is derived from an EMBL/GenBank/DDBJ whole genome shotgun (WGS) entry which is preliminary data.</text>
</comment>
<proteinExistence type="predicted"/>
<dbReference type="PANTHER" id="PTHR12874:SF9">
    <property type="entry name" value="F-BOX ONLY PROTEIN 48"/>
    <property type="match status" value="1"/>
</dbReference>
<dbReference type="PANTHER" id="PTHR12874">
    <property type="entry name" value="F-BOX ONLY PROTEIN 48-RELATED"/>
    <property type="match status" value="1"/>
</dbReference>
<dbReference type="PROSITE" id="PS50181">
    <property type="entry name" value="FBOX"/>
    <property type="match status" value="1"/>
</dbReference>
<dbReference type="InterPro" id="IPR001810">
    <property type="entry name" value="F-box_dom"/>
</dbReference>